<evidence type="ECO:0000256" key="3">
    <source>
        <dbReference type="ARBA" id="ARBA00022630"/>
    </source>
</evidence>
<evidence type="ECO:0000256" key="2">
    <source>
        <dbReference type="ARBA" id="ARBA00005466"/>
    </source>
</evidence>
<dbReference type="GO" id="GO:0016491">
    <property type="term" value="F:oxidoreductase activity"/>
    <property type="evidence" value="ECO:0007669"/>
    <property type="project" value="UniProtKB-KW"/>
</dbReference>
<accession>A0A7X0D502</accession>
<evidence type="ECO:0000256" key="5">
    <source>
        <dbReference type="ARBA" id="ARBA00023002"/>
    </source>
</evidence>
<protein>
    <recommendedName>
        <fullName evidence="6">FAD-binding PCMH-type domain-containing protein</fullName>
    </recommendedName>
</protein>
<proteinExistence type="inferred from homology"/>
<dbReference type="InterPro" id="IPR050416">
    <property type="entry name" value="FAD-linked_Oxidoreductase"/>
</dbReference>
<dbReference type="RefSeq" id="WP_246421658.1">
    <property type="nucleotide sequence ID" value="NZ_JACHDS010000001.1"/>
</dbReference>
<evidence type="ECO:0000259" key="6">
    <source>
        <dbReference type="PROSITE" id="PS51387"/>
    </source>
</evidence>
<organism evidence="7 8">
    <name type="scientific">Nocardiopsis mwathae</name>
    <dbReference type="NCBI Taxonomy" id="1472723"/>
    <lineage>
        <taxon>Bacteria</taxon>
        <taxon>Bacillati</taxon>
        <taxon>Actinomycetota</taxon>
        <taxon>Actinomycetes</taxon>
        <taxon>Streptosporangiales</taxon>
        <taxon>Nocardiopsidaceae</taxon>
        <taxon>Nocardiopsis</taxon>
    </lineage>
</organism>
<feature type="domain" description="FAD-binding PCMH-type" evidence="6">
    <location>
        <begin position="28"/>
        <end position="214"/>
    </location>
</feature>
<dbReference type="InterPro" id="IPR006094">
    <property type="entry name" value="Oxid_FAD_bind_N"/>
</dbReference>
<evidence type="ECO:0000256" key="4">
    <source>
        <dbReference type="ARBA" id="ARBA00022827"/>
    </source>
</evidence>
<dbReference type="PANTHER" id="PTHR42973:SF39">
    <property type="entry name" value="FAD-BINDING PCMH-TYPE DOMAIN-CONTAINING PROTEIN"/>
    <property type="match status" value="1"/>
</dbReference>
<dbReference type="Pfam" id="PF08031">
    <property type="entry name" value="BBE"/>
    <property type="match status" value="1"/>
</dbReference>
<dbReference type="SUPFAM" id="SSF56176">
    <property type="entry name" value="FAD-binding/transporter-associated domain-like"/>
    <property type="match status" value="1"/>
</dbReference>
<evidence type="ECO:0000313" key="8">
    <source>
        <dbReference type="Proteomes" id="UP000546642"/>
    </source>
</evidence>
<evidence type="ECO:0000313" key="7">
    <source>
        <dbReference type="EMBL" id="MBB6171738.1"/>
    </source>
</evidence>
<dbReference type="InterPro" id="IPR016166">
    <property type="entry name" value="FAD-bd_PCMH"/>
</dbReference>
<keyword evidence="3" id="KW-0285">Flavoprotein</keyword>
<dbReference type="InterPro" id="IPR012951">
    <property type="entry name" value="BBE"/>
</dbReference>
<dbReference type="Gene3D" id="3.40.462.20">
    <property type="match status" value="1"/>
</dbReference>
<reference evidence="7 8" key="1">
    <citation type="submission" date="2020-08" db="EMBL/GenBank/DDBJ databases">
        <title>Sequencing the genomes of 1000 actinobacteria strains.</title>
        <authorList>
            <person name="Klenk H.-P."/>
        </authorList>
    </citation>
    <scope>NUCLEOTIDE SEQUENCE [LARGE SCALE GENOMIC DNA]</scope>
    <source>
        <strain evidence="7 8">DSM 46659</strain>
    </source>
</reference>
<comment type="cofactor">
    <cofactor evidence="1">
        <name>FAD</name>
        <dbReference type="ChEBI" id="CHEBI:57692"/>
    </cofactor>
</comment>
<dbReference type="AlphaFoldDB" id="A0A7X0D502"/>
<dbReference type="PROSITE" id="PS51387">
    <property type="entry name" value="FAD_PCMH"/>
    <property type="match status" value="1"/>
</dbReference>
<name>A0A7X0D502_9ACTN</name>
<gene>
    <name evidence="7" type="ORF">HNR23_001798</name>
</gene>
<dbReference type="InterPro" id="IPR036318">
    <property type="entry name" value="FAD-bd_PCMH-like_sf"/>
</dbReference>
<dbReference type="GO" id="GO:0071949">
    <property type="term" value="F:FAD binding"/>
    <property type="evidence" value="ECO:0007669"/>
    <property type="project" value="InterPro"/>
</dbReference>
<evidence type="ECO:0000256" key="1">
    <source>
        <dbReference type="ARBA" id="ARBA00001974"/>
    </source>
</evidence>
<sequence length="515" mass="56867">MDTWDPAGVKIEPGHIRYKPLSRGFNPRWTSTPDYIRVVSTPDEARNALREAVRESADPARRRITVRSGGHCYEDFVCSPDVRVIIDVGLMNRIYLDPAMDAVCVEAGATNGDLNGKLAGKLGLLLPGGSCPGVGVGGHISGGGFGLFSRQHGLTVDYLYAVEVAVVTRNKEVRLVTATRDDEGDLGDLWWAHTGGGGGNFGIVTRYWFRDLPSVPSAIVRSEAGWAWKNLSESDFRTLVGNFCSFFDEHRGDTKTKKDPFAALFGILLLTHNSRANIGLIAHIDADVPDAEIRVADFIAAVDDGVGAPLADLEEDYGDHPLLVGSKDATVIGWELMENRPPVPVNQEAGKYKSAYMRKPLPDDQVTALWEGLREPVKGVRKAVVQIDSYGSAVNRVETGETAVPQRDSILKLQHQVYWPNDTDGSDHIDWLRRLYKDMYTDTGGVPVSDETTDGCYISYPDVDLSSDEWNESGVPWSTLYYGGDYPRLQQVKARWDPNNVFFHQQSIEPLRPET</sequence>
<dbReference type="EMBL" id="JACHDS010000001">
    <property type="protein sequence ID" value="MBB6171738.1"/>
    <property type="molecule type" value="Genomic_DNA"/>
</dbReference>
<dbReference type="InterPro" id="IPR016169">
    <property type="entry name" value="FAD-bd_PCMH_sub2"/>
</dbReference>
<comment type="caution">
    <text evidence="7">The sequence shown here is derived from an EMBL/GenBank/DDBJ whole genome shotgun (WGS) entry which is preliminary data.</text>
</comment>
<keyword evidence="8" id="KW-1185">Reference proteome</keyword>
<keyword evidence="4" id="KW-0274">FAD</keyword>
<dbReference type="PANTHER" id="PTHR42973">
    <property type="entry name" value="BINDING OXIDOREDUCTASE, PUTATIVE (AFU_ORTHOLOGUE AFUA_1G17690)-RELATED"/>
    <property type="match status" value="1"/>
</dbReference>
<dbReference type="Proteomes" id="UP000546642">
    <property type="component" value="Unassembled WGS sequence"/>
</dbReference>
<dbReference type="Gene3D" id="3.30.465.10">
    <property type="match status" value="1"/>
</dbReference>
<keyword evidence="5" id="KW-0560">Oxidoreductase</keyword>
<comment type="similarity">
    <text evidence="2">Belongs to the oxygen-dependent FAD-linked oxidoreductase family.</text>
</comment>
<dbReference type="Pfam" id="PF01565">
    <property type="entry name" value="FAD_binding_4"/>
    <property type="match status" value="1"/>
</dbReference>